<comment type="caution">
    <text evidence="3">The sequence shown here is derived from an EMBL/GenBank/DDBJ whole genome shotgun (WGS) entry which is preliminary data.</text>
</comment>
<reference evidence="3" key="1">
    <citation type="journal article" date="2014" name="Int. J. Syst. Evol. Microbiol.">
        <title>Complete genome sequence of Corynebacterium casei LMG S-19264T (=DSM 44701T), isolated from a smear-ripened cheese.</title>
        <authorList>
            <consortium name="US DOE Joint Genome Institute (JGI-PGF)"/>
            <person name="Walter F."/>
            <person name="Albersmeier A."/>
            <person name="Kalinowski J."/>
            <person name="Ruckert C."/>
        </authorList>
    </citation>
    <scope>NUCLEOTIDE SEQUENCE</scope>
    <source>
        <strain evidence="3">VKM Ac-2007</strain>
    </source>
</reference>
<gene>
    <name evidence="3" type="ORF">GCM10017600_75900</name>
</gene>
<evidence type="ECO:0008006" key="5">
    <source>
        <dbReference type="Google" id="ProtNLM"/>
    </source>
</evidence>
<evidence type="ECO:0000313" key="3">
    <source>
        <dbReference type="EMBL" id="GLK14178.1"/>
    </source>
</evidence>
<dbReference type="Proteomes" id="UP001143474">
    <property type="component" value="Unassembled WGS sequence"/>
</dbReference>
<dbReference type="RefSeq" id="WP_271222426.1">
    <property type="nucleotide sequence ID" value="NZ_BAAAVD010000018.1"/>
</dbReference>
<dbReference type="NCBIfam" id="TIGR03083">
    <property type="entry name" value="maleylpyruvate isomerase family mycothiol-dependent enzyme"/>
    <property type="match status" value="1"/>
</dbReference>
<dbReference type="InterPro" id="IPR017517">
    <property type="entry name" value="Maleyloyr_isom"/>
</dbReference>
<dbReference type="SUPFAM" id="SSF55718">
    <property type="entry name" value="SCP-like"/>
    <property type="match status" value="1"/>
</dbReference>
<evidence type="ECO:0000259" key="1">
    <source>
        <dbReference type="Pfam" id="PF02036"/>
    </source>
</evidence>
<reference evidence="3" key="2">
    <citation type="submission" date="2023-01" db="EMBL/GenBank/DDBJ databases">
        <authorList>
            <person name="Sun Q."/>
            <person name="Evtushenko L."/>
        </authorList>
    </citation>
    <scope>NUCLEOTIDE SEQUENCE</scope>
    <source>
        <strain evidence="3">VKM Ac-2007</strain>
    </source>
</reference>
<dbReference type="InterPro" id="IPR024344">
    <property type="entry name" value="MDMPI_metal-binding"/>
</dbReference>
<dbReference type="InterPro" id="IPR036527">
    <property type="entry name" value="SCP2_sterol-bd_dom_sf"/>
</dbReference>
<keyword evidence="4" id="KW-1185">Reference proteome</keyword>
<dbReference type="EMBL" id="BSEV01000029">
    <property type="protein sequence ID" value="GLK14178.1"/>
    <property type="molecule type" value="Genomic_DNA"/>
</dbReference>
<proteinExistence type="predicted"/>
<dbReference type="GO" id="GO:0046872">
    <property type="term" value="F:metal ion binding"/>
    <property type="evidence" value="ECO:0007669"/>
    <property type="project" value="InterPro"/>
</dbReference>
<dbReference type="SUPFAM" id="SSF109854">
    <property type="entry name" value="DinB/YfiT-like putative metalloenzymes"/>
    <property type="match status" value="1"/>
</dbReference>
<evidence type="ECO:0000259" key="2">
    <source>
        <dbReference type="Pfam" id="PF11716"/>
    </source>
</evidence>
<organism evidence="3 4">
    <name type="scientific">Streptosporangium carneum</name>
    <dbReference type="NCBI Taxonomy" id="47481"/>
    <lineage>
        <taxon>Bacteria</taxon>
        <taxon>Bacillati</taxon>
        <taxon>Actinomycetota</taxon>
        <taxon>Actinomycetes</taxon>
        <taxon>Streptosporangiales</taxon>
        <taxon>Streptosporangiaceae</taxon>
        <taxon>Streptosporangium</taxon>
    </lineage>
</organism>
<feature type="domain" description="Mycothiol-dependent maleylpyruvate isomerase metal-binding" evidence="2">
    <location>
        <begin position="40"/>
        <end position="158"/>
    </location>
</feature>
<sequence>MAAPITHDQWKTVRTSIRRTGDRFTGMVSSSSDPHAEVTSGWSVVETAAHVTAIAWLYTSLVRPEDTPIPIPALEAGLEDITVDTIDAFNDLTLRHFGERDPQALTEQLRAHIDHLLRATEGLDPAQPVVWLGGSRVPVAGVVAHLLNELLIHGRDLARATRRPWEISPRDAALFFELFMVGVVHNDSGRLLETGKPVPGRRIAVEFRSAHTTPVTLVLDRGRVTIGEPGGEADVRLSFDPVTFILMMFGRVSRPRAVLSGKVAIRGPRPWLLPAFLRVVHMP</sequence>
<evidence type="ECO:0000313" key="4">
    <source>
        <dbReference type="Proteomes" id="UP001143474"/>
    </source>
</evidence>
<dbReference type="AlphaFoldDB" id="A0A9W6I9N1"/>
<name>A0A9W6I9N1_9ACTN</name>
<dbReference type="Gene3D" id="1.20.120.450">
    <property type="entry name" value="dinb family like domain"/>
    <property type="match status" value="1"/>
</dbReference>
<dbReference type="InterPro" id="IPR003033">
    <property type="entry name" value="SCP2_sterol-bd_dom"/>
</dbReference>
<dbReference type="Pfam" id="PF11716">
    <property type="entry name" value="MDMPI_N"/>
    <property type="match status" value="1"/>
</dbReference>
<accession>A0A9W6I9N1</accession>
<dbReference type="Pfam" id="PF02036">
    <property type="entry name" value="SCP2"/>
    <property type="match status" value="1"/>
</dbReference>
<dbReference type="InterPro" id="IPR034660">
    <property type="entry name" value="DinB/YfiT-like"/>
</dbReference>
<protein>
    <recommendedName>
        <fullName evidence="5">Mycothiol-dependent maleylpyruvate isomerase metal-binding domain-containing protein</fullName>
    </recommendedName>
</protein>
<feature type="domain" description="SCP2" evidence="1">
    <location>
        <begin position="196"/>
        <end position="267"/>
    </location>
</feature>